<dbReference type="eggNOG" id="ENOG502SVID">
    <property type="taxonomic scope" value="Eukaryota"/>
</dbReference>
<organism evidence="1 2">
    <name type="scientific">Candida orthopsilosis (strain 90-125)</name>
    <name type="common">Yeast</name>
    <dbReference type="NCBI Taxonomy" id="1136231"/>
    <lineage>
        <taxon>Eukaryota</taxon>
        <taxon>Fungi</taxon>
        <taxon>Dikarya</taxon>
        <taxon>Ascomycota</taxon>
        <taxon>Saccharomycotina</taxon>
        <taxon>Pichiomycetes</taxon>
        <taxon>Debaryomycetaceae</taxon>
        <taxon>Candida/Lodderomyces clade</taxon>
        <taxon>Candida</taxon>
    </lineage>
</organism>
<reference evidence="1 2" key="1">
    <citation type="journal article" date="2012" name="PLoS ONE">
        <title>Sequence and analysis of the genome of the pathogenic yeast Candida orthopsilosis.</title>
        <authorList>
            <person name="Riccombeni A."/>
            <person name="Vidanes G."/>
            <person name="Proux-Wera E."/>
            <person name="Wolfe K.H."/>
            <person name="Butler G."/>
        </authorList>
    </citation>
    <scope>NUCLEOTIDE SEQUENCE [LARGE SCALE GENOMIC DNA]</scope>
    <source>
        <strain evidence="1 2">Co 90-125</strain>
    </source>
</reference>
<dbReference type="Proteomes" id="UP000005018">
    <property type="component" value="Chromosome 7"/>
</dbReference>
<accession>H8XAC5</accession>
<dbReference type="HOGENOM" id="CLU_099559_0_0_1"/>
<evidence type="ECO:0000313" key="1">
    <source>
        <dbReference type="EMBL" id="CCG25102.1"/>
    </source>
</evidence>
<evidence type="ECO:0000313" key="2">
    <source>
        <dbReference type="Proteomes" id="UP000005018"/>
    </source>
</evidence>
<dbReference type="EMBL" id="HE681725">
    <property type="protein sequence ID" value="CCG25102.1"/>
    <property type="molecule type" value="Genomic_DNA"/>
</dbReference>
<dbReference type="OrthoDB" id="4084730at2759"/>
<dbReference type="AlphaFoldDB" id="H8XAC5"/>
<dbReference type="GeneID" id="14541854"/>
<dbReference type="RefSeq" id="XP_003871227.1">
    <property type="nucleotide sequence ID" value="XM_003871178.1"/>
</dbReference>
<keyword evidence="2" id="KW-1185">Reference proteome</keyword>
<dbReference type="KEGG" id="cot:CORT_0G04250"/>
<proteinExistence type="predicted"/>
<name>H8XAC5_CANO9</name>
<gene>
    <name evidence="1" type="ORF">CORT_0G04250</name>
</gene>
<sequence length="230" mass="25794">MITRFTNSIKPYLKSSSSTLTSTAGRISPSLTMYHNNNSILSHNLLKQLTSYSLLPCTQDKIYQQTAQANNINKTKGVKTSKSKSSEGNQKFYLDVKENAGLTREDHKFIIDQCLDIHPDNTRVIIQSVSNVDFKKLSKQEKFNLIEQLQDYDKLLGISNNESTRLMPLIIDYKHKLLANDDVSFNRIMANYLSCGIQSVARSGNNLASNIGDADRKITYINTNPPGVVA</sequence>
<protein>
    <submittedName>
        <fullName evidence="1">Uncharacterized protein</fullName>
    </submittedName>
</protein>